<accession>A0AAD4QWY7</accession>
<evidence type="ECO:0000259" key="1">
    <source>
        <dbReference type="PROSITE" id="PS51186"/>
    </source>
</evidence>
<dbReference type="Proteomes" id="UP001201812">
    <property type="component" value="Unassembled WGS sequence"/>
</dbReference>
<keyword evidence="3" id="KW-1185">Reference proteome</keyword>
<dbReference type="Gene3D" id="3.40.630.30">
    <property type="match status" value="1"/>
</dbReference>
<dbReference type="InterPro" id="IPR000182">
    <property type="entry name" value="GNAT_dom"/>
</dbReference>
<name>A0AAD4QWY7_9BILA</name>
<dbReference type="PROSITE" id="PS51186">
    <property type="entry name" value="GNAT"/>
    <property type="match status" value="1"/>
</dbReference>
<feature type="domain" description="N-acetyltransferase" evidence="1">
    <location>
        <begin position="1"/>
        <end position="110"/>
    </location>
</feature>
<dbReference type="InterPro" id="IPR016181">
    <property type="entry name" value="Acyl_CoA_acyltransferase"/>
</dbReference>
<dbReference type="SUPFAM" id="SSF55729">
    <property type="entry name" value="Acyl-CoA N-acyltransferases (Nat)"/>
    <property type="match status" value="1"/>
</dbReference>
<evidence type="ECO:0000313" key="2">
    <source>
        <dbReference type="EMBL" id="KAI1694683.1"/>
    </source>
</evidence>
<evidence type="ECO:0000313" key="3">
    <source>
        <dbReference type="Proteomes" id="UP001201812"/>
    </source>
</evidence>
<sequence>MKDHPNLLGTGGQVICRYKGEDIGVLDYNKTAEKVMNISNLNTAPVYQRKGVGNALVEYFIANVVKAGGFNTVTVSVANGGRNNTGAKKTYEKNGFQWDADDKDTMTLKL</sequence>
<dbReference type="EMBL" id="JAKKPZ010000480">
    <property type="protein sequence ID" value="KAI1694683.1"/>
    <property type="molecule type" value="Genomic_DNA"/>
</dbReference>
<protein>
    <submittedName>
        <fullName evidence="2">Acetyltransferase (GNAT) domain-containing protein</fullName>
    </submittedName>
</protein>
<proteinExistence type="predicted"/>
<gene>
    <name evidence="2" type="ORF">DdX_19978</name>
</gene>
<reference evidence="2" key="1">
    <citation type="submission" date="2022-01" db="EMBL/GenBank/DDBJ databases">
        <title>Genome Sequence Resource for Two Populations of Ditylenchus destructor, the Migratory Endoparasitic Phytonematode.</title>
        <authorList>
            <person name="Zhang H."/>
            <person name="Lin R."/>
            <person name="Xie B."/>
        </authorList>
    </citation>
    <scope>NUCLEOTIDE SEQUENCE</scope>
    <source>
        <strain evidence="2">BazhouSP</strain>
    </source>
</reference>
<dbReference type="Pfam" id="PF13508">
    <property type="entry name" value="Acetyltransf_7"/>
    <property type="match status" value="1"/>
</dbReference>
<dbReference type="AlphaFoldDB" id="A0AAD4QWY7"/>
<comment type="caution">
    <text evidence="2">The sequence shown here is derived from an EMBL/GenBank/DDBJ whole genome shotgun (WGS) entry which is preliminary data.</text>
</comment>
<organism evidence="2 3">
    <name type="scientific">Ditylenchus destructor</name>
    <dbReference type="NCBI Taxonomy" id="166010"/>
    <lineage>
        <taxon>Eukaryota</taxon>
        <taxon>Metazoa</taxon>
        <taxon>Ecdysozoa</taxon>
        <taxon>Nematoda</taxon>
        <taxon>Chromadorea</taxon>
        <taxon>Rhabditida</taxon>
        <taxon>Tylenchina</taxon>
        <taxon>Tylenchomorpha</taxon>
        <taxon>Sphaerularioidea</taxon>
        <taxon>Anguinidae</taxon>
        <taxon>Anguininae</taxon>
        <taxon>Ditylenchus</taxon>
    </lineage>
</organism>
<dbReference type="GO" id="GO:0016747">
    <property type="term" value="F:acyltransferase activity, transferring groups other than amino-acyl groups"/>
    <property type="evidence" value="ECO:0007669"/>
    <property type="project" value="InterPro"/>
</dbReference>
<dbReference type="CDD" id="cd04301">
    <property type="entry name" value="NAT_SF"/>
    <property type="match status" value="1"/>
</dbReference>